<dbReference type="AlphaFoldDB" id="A0A6N2QU94"/>
<dbReference type="SUPFAM" id="SSF51445">
    <property type="entry name" value="(Trans)glycosidases"/>
    <property type="match status" value="1"/>
</dbReference>
<dbReference type="PANTHER" id="PTHR10357:SF179">
    <property type="entry name" value="NEUTRAL AND BASIC AMINO ACID TRANSPORT PROTEIN RBAT"/>
    <property type="match status" value="1"/>
</dbReference>
<dbReference type="SUPFAM" id="SSF51011">
    <property type="entry name" value="Glycosyl hydrolase domain"/>
    <property type="match status" value="1"/>
</dbReference>
<proteinExistence type="inferred from homology"/>
<keyword evidence="3 5" id="KW-0326">Glycosidase</keyword>
<dbReference type="Gene3D" id="3.90.400.10">
    <property type="entry name" value="Oligo-1,6-glucosidase, Domain 2"/>
    <property type="match status" value="1"/>
</dbReference>
<dbReference type="Pfam" id="PF00128">
    <property type="entry name" value="Alpha-amylase"/>
    <property type="match status" value="1"/>
</dbReference>
<dbReference type="GO" id="GO:0009313">
    <property type="term" value="P:oligosaccharide catabolic process"/>
    <property type="evidence" value="ECO:0007669"/>
    <property type="project" value="TreeGrafter"/>
</dbReference>
<dbReference type="Gene3D" id="3.20.20.80">
    <property type="entry name" value="Glycosidases"/>
    <property type="match status" value="1"/>
</dbReference>
<dbReference type="SMART" id="SM00642">
    <property type="entry name" value="Aamy"/>
    <property type="match status" value="1"/>
</dbReference>
<dbReference type="GO" id="GO:0004574">
    <property type="term" value="F:oligo-1,6-glucosidase activity"/>
    <property type="evidence" value="ECO:0007669"/>
    <property type="project" value="UniProtKB-EC"/>
</dbReference>
<name>A0A6N2QU94_9ACTO</name>
<dbReference type="FunFam" id="3.20.20.80:FF:000064">
    <property type="entry name" value="Oligo-1,6-glucosidase"/>
    <property type="match status" value="1"/>
</dbReference>
<evidence type="ECO:0000313" key="5">
    <source>
        <dbReference type="EMBL" id="VYS72014.1"/>
    </source>
</evidence>
<accession>A0A6N2QU94</accession>
<dbReference type="InterPro" id="IPR017853">
    <property type="entry name" value="GH"/>
</dbReference>
<sequence>MLTTEKVIAMTEQLNADFAATRNAAAKTPWWSNAVVYQIYPRSFQDANGDGIGDIPGITRRLPYVAELGIDVIWLCPMYVSPQDDNGYDIADYQNIDPMFGTLDDMDELLRTAHNLGLKVIMDLVVNHSSDEHAWFIESRDKTSDKADWYWWRPAKEGHVPGEPGAEPNSWGSYFGGSAWTYDPQRGEYFFHQFSAKQPDLNWERPELRQAVYEMMNWWMDRGIDGFRMDVISQISKTLDSRGMLPGTDGSDKQIYPVGSDGYSSPFDFCTDGPRLDEFLHEMYEAVFAGREGFLTVGEGPGISITRAAHITNPDSEELDMLFLFDHVGIDDDGPAGKWSVVPWKVRDLRNVFAGYEEIVRDGGWTSLFYCNHDQPRVVSRWGDDTTEELRSRSAKALGLVLHMHKGTPYIYQGEELGMTNAGFTSLDQYRDVESLNHYRQYVEEAGILTHDEMMNALALKGRDNSRTPMQWDDTAYAGFIDEDAGQAPWISVNANKEVINAKRQQDDPDSVYHFFKRLIELRHTKDIVVAGDWELIAQNSDSVYAFTRRLGNESLVVVANLSSDTVELPTEVAELVGEPLNERVLITNQDAALTCEELQDRHLRPWTAFAYILG</sequence>
<dbReference type="CDD" id="cd11333">
    <property type="entry name" value="AmyAc_SI_OligoGlu_DGase"/>
    <property type="match status" value="1"/>
</dbReference>
<evidence type="ECO:0000256" key="1">
    <source>
        <dbReference type="ARBA" id="ARBA00008061"/>
    </source>
</evidence>
<dbReference type="Gene3D" id="2.60.40.1180">
    <property type="entry name" value="Golgi alpha-mannosidase II"/>
    <property type="match status" value="1"/>
</dbReference>
<keyword evidence="2 5" id="KW-0378">Hydrolase</keyword>
<gene>
    <name evidence="5" type="primary">malL_1</name>
    <name evidence="5" type="ORF">AOLFYP35_00009</name>
</gene>
<dbReference type="InterPro" id="IPR045857">
    <property type="entry name" value="O16G_dom_2"/>
</dbReference>
<dbReference type="FunFam" id="3.90.400.10:FF:000002">
    <property type="entry name" value="Sucrose isomerase"/>
    <property type="match status" value="1"/>
</dbReference>
<dbReference type="EC" id="3.2.1.10" evidence="5"/>
<dbReference type="InterPro" id="IPR013780">
    <property type="entry name" value="Glyco_hydro_b"/>
</dbReference>
<organism evidence="5">
    <name type="scientific">Schaalia odontolytica</name>
    <dbReference type="NCBI Taxonomy" id="1660"/>
    <lineage>
        <taxon>Bacteria</taxon>
        <taxon>Bacillati</taxon>
        <taxon>Actinomycetota</taxon>
        <taxon>Actinomycetes</taxon>
        <taxon>Actinomycetales</taxon>
        <taxon>Actinomycetaceae</taxon>
        <taxon>Schaalia</taxon>
    </lineage>
</organism>
<dbReference type="PANTHER" id="PTHR10357">
    <property type="entry name" value="ALPHA-AMYLASE FAMILY MEMBER"/>
    <property type="match status" value="1"/>
</dbReference>
<evidence type="ECO:0000256" key="3">
    <source>
        <dbReference type="ARBA" id="ARBA00023295"/>
    </source>
</evidence>
<dbReference type="InterPro" id="IPR006047">
    <property type="entry name" value="GH13_cat_dom"/>
</dbReference>
<protein>
    <submittedName>
        <fullName evidence="5">Oligo-1,6-glucosidase</fullName>
        <ecNumber evidence="5">3.2.1.10</ecNumber>
    </submittedName>
</protein>
<comment type="similarity">
    <text evidence="1">Belongs to the glycosyl hydrolase 13 family.</text>
</comment>
<dbReference type="NCBIfam" id="NF008183">
    <property type="entry name" value="PRK10933.1"/>
    <property type="match status" value="1"/>
</dbReference>
<dbReference type="GO" id="GO:0004556">
    <property type="term" value="F:alpha-amylase activity"/>
    <property type="evidence" value="ECO:0007669"/>
    <property type="project" value="TreeGrafter"/>
</dbReference>
<reference evidence="5" key="1">
    <citation type="submission" date="2019-11" db="EMBL/GenBank/DDBJ databases">
        <authorList>
            <person name="Feng L."/>
        </authorList>
    </citation>
    <scope>NUCLEOTIDE SEQUENCE</scope>
    <source>
        <strain evidence="5">AodontolyticusLFYP35</strain>
    </source>
</reference>
<evidence type="ECO:0000259" key="4">
    <source>
        <dbReference type="SMART" id="SM00642"/>
    </source>
</evidence>
<dbReference type="EMBL" id="CACRSM010000001">
    <property type="protein sequence ID" value="VYS72014.1"/>
    <property type="molecule type" value="Genomic_DNA"/>
</dbReference>
<evidence type="ECO:0000256" key="2">
    <source>
        <dbReference type="ARBA" id="ARBA00022801"/>
    </source>
</evidence>
<feature type="domain" description="Glycosyl hydrolase family 13 catalytic" evidence="4">
    <location>
        <begin position="38"/>
        <end position="467"/>
    </location>
</feature>